<accession>A0AAV9M9J4</accession>
<evidence type="ECO:0008006" key="13">
    <source>
        <dbReference type="Google" id="ProtNLM"/>
    </source>
</evidence>
<sequence length="486" mass="54934">MEYYTLPESLLFLIPFFFLILKQLIQKSQNLPPGTRPLPVLGNILQMGKNPHISLAQFAKMYGPLISVKLGTQLVVVASSPHSAAEILKTQDRLLSSRSPPSVAPYELSVIDQHSIVFSSDLSNHCKFLRAFCRTHLFSPKAVESQTALREKKVSEMIDFLRSRKGETVKISEILFGTILNTLGNLFFSKDLCDLNYETNTSGIKRVFRKFIELGAMPNISEFYPLFDALDLQGLRKQSQVYQNQLINIWSEIVKEKRQAISRGSSDFLDAMIDNGFSDLQINILLTELIGAGSDTTTATTEWAMTELLRNKSAMHKLQAELTSKFGENDIITESNISELPYLAACVKETLRLHSPTPFLIPRRAPETCKIMDYTIPKNSKLFVNAWAIGRDSNTWEDALSFKPERFLDSNVDFRGQDFGLIPFGAGRRICPGLGFARQEIHLILASLIHYFEWSLPNGEDPMQLDMEDKFGVTLQKEKPLRIVPM</sequence>
<evidence type="ECO:0000256" key="3">
    <source>
        <dbReference type="ARBA" id="ARBA00022617"/>
    </source>
</evidence>
<feature type="binding site" description="axial binding residue" evidence="8">
    <location>
        <position position="431"/>
    </location>
    <ligand>
        <name>heme</name>
        <dbReference type="ChEBI" id="CHEBI:30413"/>
    </ligand>
    <ligandPart>
        <name>Fe</name>
        <dbReference type="ChEBI" id="CHEBI:18248"/>
    </ligandPart>
</feature>
<proteinExistence type="inferred from homology"/>
<comment type="cofactor">
    <cofactor evidence="1 8">
        <name>heme</name>
        <dbReference type="ChEBI" id="CHEBI:30413"/>
    </cofactor>
</comment>
<keyword evidence="7 9" id="KW-0503">Monooxygenase</keyword>
<evidence type="ECO:0000256" key="5">
    <source>
        <dbReference type="ARBA" id="ARBA00023002"/>
    </source>
</evidence>
<dbReference type="PRINTS" id="PR00463">
    <property type="entry name" value="EP450I"/>
</dbReference>
<keyword evidence="6 8" id="KW-0408">Iron</keyword>
<comment type="similarity">
    <text evidence="2 9">Belongs to the cytochrome P450 family.</text>
</comment>
<keyword evidence="4 8" id="KW-0479">Metal-binding</keyword>
<dbReference type="Pfam" id="PF00067">
    <property type="entry name" value="p450"/>
    <property type="match status" value="1"/>
</dbReference>
<dbReference type="PROSITE" id="PS00086">
    <property type="entry name" value="CYTOCHROME_P450"/>
    <property type="match status" value="1"/>
</dbReference>
<dbReference type="InterPro" id="IPR036396">
    <property type="entry name" value="Cyt_P450_sf"/>
</dbReference>
<comment type="caution">
    <text evidence="11">The sequence shown here is derived from an EMBL/GenBank/DDBJ whole genome shotgun (WGS) entry which is preliminary data.</text>
</comment>
<evidence type="ECO:0000256" key="8">
    <source>
        <dbReference type="PIRSR" id="PIRSR602401-1"/>
    </source>
</evidence>
<keyword evidence="3 8" id="KW-0349">Heme</keyword>
<keyword evidence="10" id="KW-0732">Signal</keyword>
<gene>
    <name evidence="11" type="ORF">R3W88_008734</name>
</gene>
<dbReference type="InterPro" id="IPR001128">
    <property type="entry name" value="Cyt_P450"/>
</dbReference>
<evidence type="ECO:0000313" key="12">
    <source>
        <dbReference type="Proteomes" id="UP001311915"/>
    </source>
</evidence>
<dbReference type="Gene3D" id="1.10.630.10">
    <property type="entry name" value="Cytochrome P450"/>
    <property type="match status" value="1"/>
</dbReference>
<evidence type="ECO:0000313" key="11">
    <source>
        <dbReference type="EMBL" id="KAK4734473.1"/>
    </source>
</evidence>
<keyword evidence="12" id="KW-1185">Reference proteome</keyword>
<dbReference type="InterPro" id="IPR002401">
    <property type="entry name" value="Cyt_P450_E_grp-I"/>
</dbReference>
<dbReference type="PANTHER" id="PTHR47950:SF49">
    <property type="entry name" value="CYTOCHROME P450"/>
    <property type="match status" value="1"/>
</dbReference>
<reference evidence="11 12" key="1">
    <citation type="submission" date="2023-10" db="EMBL/GenBank/DDBJ databases">
        <title>Genome-Wide Identification Analysis in wild type Solanum Pinnatisectum Reveals Some Genes Defensing Phytophthora Infestans.</title>
        <authorList>
            <person name="Sun C."/>
        </authorList>
    </citation>
    <scope>NUCLEOTIDE SEQUENCE [LARGE SCALE GENOMIC DNA]</scope>
    <source>
        <strain evidence="11">LQN</strain>
        <tissue evidence="11">Leaf</tissue>
    </source>
</reference>
<evidence type="ECO:0000256" key="6">
    <source>
        <dbReference type="ARBA" id="ARBA00023004"/>
    </source>
</evidence>
<dbReference type="GO" id="GO:0016705">
    <property type="term" value="F:oxidoreductase activity, acting on paired donors, with incorporation or reduction of molecular oxygen"/>
    <property type="evidence" value="ECO:0007669"/>
    <property type="project" value="InterPro"/>
</dbReference>
<dbReference type="FunFam" id="1.10.630.10:FF:000126">
    <property type="entry name" value="Predicted protein"/>
    <property type="match status" value="1"/>
</dbReference>
<dbReference type="Proteomes" id="UP001311915">
    <property type="component" value="Unassembled WGS sequence"/>
</dbReference>
<evidence type="ECO:0000256" key="7">
    <source>
        <dbReference type="ARBA" id="ARBA00023033"/>
    </source>
</evidence>
<dbReference type="SUPFAM" id="SSF48264">
    <property type="entry name" value="Cytochrome P450"/>
    <property type="match status" value="1"/>
</dbReference>
<evidence type="ECO:0000256" key="1">
    <source>
        <dbReference type="ARBA" id="ARBA00001971"/>
    </source>
</evidence>
<feature type="signal peptide" evidence="10">
    <location>
        <begin position="1"/>
        <end position="30"/>
    </location>
</feature>
<dbReference type="InterPro" id="IPR017972">
    <property type="entry name" value="Cyt_P450_CS"/>
</dbReference>
<keyword evidence="5 9" id="KW-0560">Oxidoreductase</keyword>
<dbReference type="GO" id="GO:0020037">
    <property type="term" value="F:heme binding"/>
    <property type="evidence" value="ECO:0007669"/>
    <property type="project" value="InterPro"/>
</dbReference>
<dbReference type="GO" id="GO:0005506">
    <property type="term" value="F:iron ion binding"/>
    <property type="evidence" value="ECO:0007669"/>
    <property type="project" value="InterPro"/>
</dbReference>
<dbReference type="GO" id="GO:0004497">
    <property type="term" value="F:monooxygenase activity"/>
    <property type="evidence" value="ECO:0007669"/>
    <property type="project" value="UniProtKB-KW"/>
</dbReference>
<evidence type="ECO:0000256" key="9">
    <source>
        <dbReference type="RuleBase" id="RU000461"/>
    </source>
</evidence>
<dbReference type="PANTHER" id="PTHR47950">
    <property type="entry name" value="CYTOCHROME P450, FAMILY 76, SUBFAMILY C, POLYPEPTIDE 5-RELATED"/>
    <property type="match status" value="1"/>
</dbReference>
<dbReference type="PRINTS" id="PR00385">
    <property type="entry name" value="P450"/>
</dbReference>
<dbReference type="EMBL" id="JAWPEI010000002">
    <property type="protein sequence ID" value="KAK4734473.1"/>
    <property type="molecule type" value="Genomic_DNA"/>
</dbReference>
<feature type="chain" id="PRO_5043519091" description="(S)-N-methylcoclaurine 3'-hydroxylase isozyme 2" evidence="10">
    <location>
        <begin position="31"/>
        <end position="486"/>
    </location>
</feature>
<evidence type="ECO:0000256" key="10">
    <source>
        <dbReference type="SAM" id="SignalP"/>
    </source>
</evidence>
<dbReference type="AlphaFoldDB" id="A0AAV9M9J4"/>
<name>A0AAV9M9J4_9SOLN</name>
<dbReference type="CDD" id="cd11073">
    <property type="entry name" value="CYP76-like"/>
    <property type="match status" value="1"/>
</dbReference>
<evidence type="ECO:0000256" key="4">
    <source>
        <dbReference type="ARBA" id="ARBA00022723"/>
    </source>
</evidence>
<evidence type="ECO:0000256" key="2">
    <source>
        <dbReference type="ARBA" id="ARBA00010617"/>
    </source>
</evidence>
<protein>
    <recommendedName>
        <fullName evidence="13">(S)-N-methylcoclaurine 3'-hydroxylase isozyme 2</fullName>
    </recommendedName>
</protein>
<organism evidence="11 12">
    <name type="scientific">Solanum pinnatisectum</name>
    <name type="common">tansyleaf nightshade</name>
    <dbReference type="NCBI Taxonomy" id="50273"/>
    <lineage>
        <taxon>Eukaryota</taxon>
        <taxon>Viridiplantae</taxon>
        <taxon>Streptophyta</taxon>
        <taxon>Embryophyta</taxon>
        <taxon>Tracheophyta</taxon>
        <taxon>Spermatophyta</taxon>
        <taxon>Magnoliopsida</taxon>
        <taxon>eudicotyledons</taxon>
        <taxon>Gunneridae</taxon>
        <taxon>Pentapetalae</taxon>
        <taxon>asterids</taxon>
        <taxon>lamiids</taxon>
        <taxon>Solanales</taxon>
        <taxon>Solanaceae</taxon>
        <taxon>Solanoideae</taxon>
        <taxon>Solaneae</taxon>
        <taxon>Solanum</taxon>
    </lineage>
</organism>